<gene>
    <name evidence="1" type="ORF">CRENBAI_015759</name>
</gene>
<keyword evidence="2" id="KW-1185">Reference proteome</keyword>
<dbReference type="AlphaFoldDB" id="A0AAV9S716"/>
<dbReference type="Proteomes" id="UP001311232">
    <property type="component" value="Unassembled WGS sequence"/>
</dbReference>
<proteinExistence type="predicted"/>
<evidence type="ECO:0000313" key="2">
    <source>
        <dbReference type="Proteomes" id="UP001311232"/>
    </source>
</evidence>
<name>A0AAV9S716_9TELE</name>
<protein>
    <recommendedName>
        <fullName evidence="3">Secreted protein</fullName>
    </recommendedName>
</protein>
<organism evidence="1 2">
    <name type="scientific">Crenichthys baileyi</name>
    <name type="common">White River springfish</name>
    <dbReference type="NCBI Taxonomy" id="28760"/>
    <lineage>
        <taxon>Eukaryota</taxon>
        <taxon>Metazoa</taxon>
        <taxon>Chordata</taxon>
        <taxon>Craniata</taxon>
        <taxon>Vertebrata</taxon>
        <taxon>Euteleostomi</taxon>
        <taxon>Actinopterygii</taxon>
        <taxon>Neopterygii</taxon>
        <taxon>Teleostei</taxon>
        <taxon>Neoteleostei</taxon>
        <taxon>Acanthomorphata</taxon>
        <taxon>Ovalentaria</taxon>
        <taxon>Atherinomorphae</taxon>
        <taxon>Cyprinodontiformes</taxon>
        <taxon>Goodeidae</taxon>
        <taxon>Crenichthys</taxon>
    </lineage>
</organism>
<reference evidence="1 2" key="1">
    <citation type="submission" date="2021-06" db="EMBL/GenBank/DDBJ databases">
        <authorList>
            <person name="Palmer J.M."/>
        </authorList>
    </citation>
    <scope>NUCLEOTIDE SEQUENCE [LARGE SCALE GENOMIC DNA]</scope>
    <source>
        <strain evidence="1 2">MEX-2019</strain>
        <tissue evidence="1">Muscle</tissue>
    </source>
</reference>
<sequence>MKRGVHKGRDRRPLLLLFHPAPAQPSVHWINPCGPWKLHNAMQVRAVLGASDFTLSAGRRCYNFAPRLGTNRRTLKKRGTFVAAILKAFCS</sequence>
<dbReference type="EMBL" id="JAHHUM010000869">
    <property type="protein sequence ID" value="KAK5616885.1"/>
    <property type="molecule type" value="Genomic_DNA"/>
</dbReference>
<evidence type="ECO:0008006" key="3">
    <source>
        <dbReference type="Google" id="ProtNLM"/>
    </source>
</evidence>
<comment type="caution">
    <text evidence="1">The sequence shown here is derived from an EMBL/GenBank/DDBJ whole genome shotgun (WGS) entry which is preliminary data.</text>
</comment>
<accession>A0AAV9S716</accession>
<evidence type="ECO:0000313" key="1">
    <source>
        <dbReference type="EMBL" id="KAK5616885.1"/>
    </source>
</evidence>